<feature type="transmembrane region" description="Helical" evidence="1">
    <location>
        <begin position="225"/>
        <end position="243"/>
    </location>
</feature>
<evidence type="ECO:0000313" key="2">
    <source>
        <dbReference type="EMBL" id="HBJ08619.1"/>
    </source>
</evidence>
<evidence type="ECO:0000313" key="3">
    <source>
        <dbReference type="Proteomes" id="UP000262954"/>
    </source>
</evidence>
<feature type="transmembrane region" description="Helical" evidence="1">
    <location>
        <begin position="150"/>
        <end position="171"/>
    </location>
</feature>
<keyword evidence="1" id="KW-0472">Membrane</keyword>
<feature type="transmembrane region" description="Helical" evidence="1">
    <location>
        <begin position="177"/>
        <end position="197"/>
    </location>
</feature>
<feature type="transmembrane region" description="Helical" evidence="1">
    <location>
        <begin position="98"/>
        <end position="114"/>
    </location>
</feature>
<gene>
    <name evidence="2" type="ORF">DDY73_06395</name>
</gene>
<feature type="transmembrane region" description="Helical" evidence="1">
    <location>
        <begin position="279"/>
        <end position="309"/>
    </location>
</feature>
<comment type="caution">
    <text evidence="2">The sequence shown here is derived from an EMBL/GenBank/DDBJ whole genome shotgun (WGS) entry which is preliminary data.</text>
</comment>
<dbReference type="Proteomes" id="UP000262954">
    <property type="component" value="Unassembled WGS sequence"/>
</dbReference>
<name>A0A354M280_9BACT</name>
<protein>
    <submittedName>
        <fullName evidence="2">DUF4271 domain-containing protein</fullName>
    </submittedName>
</protein>
<accession>A0A354M280</accession>
<keyword evidence="1" id="KW-0812">Transmembrane</keyword>
<feature type="transmembrane region" description="Helical" evidence="1">
    <location>
        <begin position="249"/>
        <end position="267"/>
    </location>
</feature>
<dbReference type="Pfam" id="PF14093">
    <property type="entry name" value="DUF4271"/>
    <property type="match status" value="1"/>
</dbReference>
<sequence length="316" mass="36178">MPSDSIHIAPVITTDTLSPILSDSNRIISDSLRTTHPEWDLHYKKDSVKFTPQYAESLSAYCYAPIDNPLTDYKEAALVIPEGFEGIPKIENPSQNDGIFLILLCCFILVATSFRRGIKLFSQPFSASKNNRNRTDMADNSTIIESRLRFILLAQTFVMEGIALTFLIHYLKPELTYIGYFKEILCAAVLATLYYNFQQSAYRILGSIFTESGITKQWIDNHASINLLLGIILFPIIFCMIYLSGFLNIGLLLVTISYIFSRIIFIYKGIKIFLRDVYGILYFILYLCALEIMPLFLIYKGVILIYQFVEFKILTF</sequence>
<organism evidence="2 3">
    <name type="scientific">Coprobacter fastidiosus</name>
    <dbReference type="NCBI Taxonomy" id="1099853"/>
    <lineage>
        <taxon>Bacteria</taxon>
        <taxon>Pseudomonadati</taxon>
        <taxon>Bacteroidota</taxon>
        <taxon>Bacteroidia</taxon>
        <taxon>Bacteroidales</taxon>
        <taxon>Barnesiellaceae</taxon>
        <taxon>Coprobacter</taxon>
    </lineage>
</organism>
<proteinExistence type="predicted"/>
<evidence type="ECO:0000256" key="1">
    <source>
        <dbReference type="SAM" id="Phobius"/>
    </source>
</evidence>
<keyword evidence="1" id="KW-1133">Transmembrane helix</keyword>
<reference evidence="2 3" key="1">
    <citation type="journal article" date="2018" name="Nat. Biotechnol.">
        <title>A standardized bacterial taxonomy based on genome phylogeny substantially revises the tree of life.</title>
        <authorList>
            <person name="Parks D.H."/>
            <person name="Chuvochina M."/>
            <person name="Waite D.W."/>
            <person name="Rinke C."/>
            <person name="Skarshewski A."/>
            <person name="Chaumeil P.A."/>
            <person name="Hugenholtz P."/>
        </authorList>
    </citation>
    <scope>NUCLEOTIDE SEQUENCE [LARGE SCALE GENOMIC DNA]</scope>
    <source>
        <strain evidence="2">UBA11482</strain>
    </source>
</reference>
<dbReference type="InterPro" id="IPR025367">
    <property type="entry name" value="DUF4271"/>
</dbReference>
<dbReference type="EMBL" id="DNWC01000084">
    <property type="protein sequence ID" value="HBJ08619.1"/>
    <property type="molecule type" value="Genomic_DNA"/>
</dbReference>
<dbReference type="RefSeq" id="WP_009318404.1">
    <property type="nucleotide sequence ID" value="NZ_CABKQP010000003.1"/>
</dbReference>
<dbReference type="AlphaFoldDB" id="A0A354M280"/>